<gene>
    <name evidence="16" type="ORF">PYX00_003641</name>
</gene>
<sequence length="532" mass="62578">MMSVRMRDKQVLTNVFAVHSDKDNALALLRMKKSAYVTYETNRENTRCWEVIVLSSQMSLRRRIFYLLIVTGFLFLIVNIHQKAIWAHTFQTDLEILPGKKISPSNLRKSKGFFGKLYWESEDDSTRTEDGNLVNDYTDQQREKTDSSPADLQKPWFLKDGVRRPTPARINKKTGKRLARLWPHEDWHDDRIVNQLMFVPPQQQKKQTKPKKLKKILFYFGLGSWNLKPGRDVFINSKCPVDTCTVTASQADAPTADAILYKDRFVHPGHIRPPRQVWILYFLECPYHTQHIKYNDVINWTATYRRDSDIVAPYERWMYYDPKVKQKPVMERNYAANKTKSVAWFVSNCAARNNRLQYANELKKHIPVDIYGACGSKNCPRFPTDSKEKCFQMLDKDYKFYLAFENSNCRDYITEKFFVNGLGRDILPIVMGAHPEDYARSAPEHSYIHVDDFASPKELAAYLHKLDRDDDLYNSYFRWKGTGEFINTYFFCRLCAMLHDEYPAKSYRDINDWWRGPGVCTQHSWSEVQTDN</sequence>
<organism evidence="16">
    <name type="scientific">Menopon gallinae</name>
    <name type="common">poultry shaft louse</name>
    <dbReference type="NCBI Taxonomy" id="328185"/>
    <lineage>
        <taxon>Eukaryota</taxon>
        <taxon>Metazoa</taxon>
        <taxon>Ecdysozoa</taxon>
        <taxon>Arthropoda</taxon>
        <taxon>Hexapoda</taxon>
        <taxon>Insecta</taxon>
        <taxon>Pterygota</taxon>
        <taxon>Neoptera</taxon>
        <taxon>Paraneoptera</taxon>
        <taxon>Psocodea</taxon>
        <taxon>Troctomorpha</taxon>
        <taxon>Phthiraptera</taxon>
        <taxon>Amblycera</taxon>
        <taxon>Menoponidae</taxon>
        <taxon>Menopon</taxon>
    </lineage>
</organism>
<keyword evidence="8 12" id="KW-1133">Transmembrane helix</keyword>
<keyword evidence="11" id="KW-0325">Glycoprotein</keyword>
<evidence type="ECO:0000256" key="5">
    <source>
        <dbReference type="ARBA" id="ARBA00022679"/>
    </source>
</evidence>
<dbReference type="InterPro" id="IPR031481">
    <property type="entry name" value="Glyco_tran_10_N"/>
</dbReference>
<protein>
    <recommendedName>
        <fullName evidence="12">Fucosyltransferase</fullName>
        <ecNumber evidence="12">2.4.1.-</ecNumber>
    </recommendedName>
</protein>
<feature type="region of interest" description="Disordered" evidence="13">
    <location>
        <begin position="125"/>
        <end position="150"/>
    </location>
</feature>
<dbReference type="Gene3D" id="3.40.50.11660">
    <property type="entry name" value="Glycosyl transferase family 10, C-terminal domain"/>
    <property type="match status" value="1"/>
</dbReference>
<reference evidence="16" key="1">
    <citation type="journal article" date="2024" name="Gigascience">
        <title>Chromosome-level genome of the poultry shaft louse Menopon gallinae provides insight into the host-switching and adaptive evolution of parasitic lice.</title>
        <authorList>
            <person name="Xu Y."/>
            <person name="Ma L."/>
            <person name="Liu S."/>
            <person name="Liang Y."/>
            <person name="Liu Q."/>
            <person name="He Z."/>
            <person name="Tian L."/>
            <person name="Duan Y."/>
            <person name="Cai W."/>
            <person name="Li H."/>
            <person name="Song F."/>
        </authorList>
    </citation>
    <scope>NUCLEOTIDE SEQUENCE</scope>
    <source>
        <strain evidence="16">Cailab_2023a</strain>
    </source>
</reference>
<dbReference type="InterPro" id="IPR038577">
    <property type="entry name" value="GT10-like_C_sf"/>
</dbReference>
<keyword evidence="7" id="KW-0735">Signal-anchor</keyword>
<dbReference type="Pfam" id="PF00852">
    <property type="entry name" value="Glyco_transf_10"/>
    <property type="match status" value="1"/>
</dbReference>
<dbReference type="PANTHER" id="PTHR48438">
    <property type="entry name" value="ALPHA-(1,3)-FUCOSYLTRANSFERASE C-RELATED"/>
    <property type="match status" value="1"/>
</dbReference>
<keyword evidence="4 12" id="KW-0328">Glycosyltransferase</keyword>
<evidence type="ECO:0000313" key="16">
    <source>
        <dbReference type="EMBL" id="KAL0275929.1"/>
    </source>
</evidence>
<dbReference type="AlphaFoldDB" id="A0AAW2I186"/>
<dbReference type="Pfam" id="PF17039">
    <property type="entry name" value="Glyco_tran_10_N"/>
    <property type="match status" value="1"/>
</dbReference>
<evidence type="ECO:0000256" key="11">
    <source>
        <dbReference type="ARBA" id="ARBA00023180"/>
    </source>
</evidence>
<evidence type="ECO:0000256" key="8">
    <source>
        <dbReference type="ARBA" id="ARBA00022989"/>
    </source>
</evidence>
<dbReference type="FunFam" id="3.40.50.11660:FF:000004">
    <property type="entry name" value="Glycoprotein 3-alpha-L-fucosyltransferase A"/>
    <property type="match status" value="1"/>
</dbReference>
<evidence type="ECO:0000256" key="2">
    <source>
        <dbReference type="ARBA" id="ARBA00004922"/>
    </source>
</evidence>
<feature type="transmembrane region" description="Helical" evidence="12">
    <location>
        <begin position="64"/>
        <end position="81"/>
    </location>
</feature>
<dbReference type="PANTHER" id="PTHR48438:SF1">
    <property type="entry name" value="ALPHA-(1,3)-FUCOSYLTRANSFERASE C-RELATED"/>
    <property type="match status" value="1"/>
</dbReference>
<dbReference type="GO" id="GO:0032580">
    <property type="term" value="C:Golgi cisterna membrane"/>
    <property type="evidence" value="ECO:0007669"/>
    <property type="project" value="UniProtKB-SubCell"/>
</dbReference>
<accession>A0AAW2I186</accession>
<keyword evidence="6 12" id="KW-0812">Transmembrane</keyword>
<evidence type="ECO:0000256" key="4">
    <source>
        <dbReference type="ARBA" id="ARBA00022676"/>
    </source>
</evidence>
<keyword evidence="9 12" id="KW-0333">Golgi apparatus</keyword>
<dbReference type="EC" id="2.4.1.-" evidence="12"/>
<evidence type="ECO:0000256" key="7">
    <source>
        <dbReference type="ARBA" id="ARBA00022968"/>
    </source>
</evidence>
<evidence type="ECO:0000256" key="12">
    <source>
        <dbReference type="RuleBase" id="RU003832"/>
    </source>
</evidence>
<keyword evidence="5 12" id="KW-0808">Transferase</keyword>
<feature type="domain" description="Fucosyltransferase N-terminal" evidence="15">
    <location>
        <begin position="214"/>
        <end position="314"/>
    </location>
</feature>
<comment type="pathway">
    <text evidence="2">Protein modification; protein glycosylation.</text>
</comment>
<evidence type="ECO:0000256" key="9">
    <source>
        <dbReference type="ARBA" id="ARBA00023034"/>
    </source>
</evidence>
<keyword evidence="10 12" id="KW-0472">Membrane</keyword>
<proteinExistence type="inferred from homology"/>
<name>A0AAW2I186_9NEOP</name>
<comment type="caution">
    <text evidence="16">The sequence shown here is derived from an EMBL/GenBank/DDBJ whole genome shotgun (WGS) entry which is preliminary data.</text>
</comment>
<evidence type="ECO:0000256" key="10">
    <source>
        <dbReference type="ARBA" id="ARBA00023136"/>
    </source>
</evidence>
<dbReference type="InterPro" id="IPR001503">
    <property type="entry name" value="Glyco_trans_10"/>
</dbReference>
<dbReference type="EMBL" id="JARGDH010000002">
    <property type="protein sequence ID" value="KAL0275929.1"/>
    <property type="molecule type" value="Genomic_DNA"/>
</dbReference>
<evidence type="ECO:0000259" key="14">
    <source>
        <dbReference type="Pfam" id="PF00852"/>
    </source>
</evidence>
<dbReference type="GO" id="GO:0008417">
    <property type="term" value="F:fucosyltransferase activity"/>
    <property type="evidence" value="ECO:0007669"/>
    <property type="project" value="InterPro"/>
</dbReference>
<comment type="subcellular location">
    <subcellularLocation>
        <location evidence="1 12">Golgi apparatus</location>
        <location evidence="1 12">Golgi stack membrane</location>
        <topology evidence="1 12">Single-pass type II membrane protein</topology>
    </subcellularLocation>
</comment>
<comment type="similarity">
    <text evidence="3 12">Belongs to the glycosyltransferase 10 family.</text>
</comment>
<evidence type="ECO:0000256" key="3">
    <source>
        <dbReference type="ARBA" id="ARBA00008919"/>
    </source>
</evidence>
<dbReference type="InterPro" id="IPR055270">
    <property type="entry name" value="Glyco_tran_10_C"/>
</dbReference>
<evidence type="ECO:0000256" key="13">
    <source>
        <dbReference type="SAM" id="MobiDB-lite"/>
    </source>
</evidence>
<evidence type="ECO:0000256" key="6">
    <source>
        <dbReference type="ARBA" id="ARBA00022692"/>
    </source>
</evidence>
<evidence type="ECO:0000256" key="1">
    <source>
        <dbReference type="ARBA" id="ARBA00004447"/>
    </source>
</evidence>
<dbReference type="SUPFAM" id="SSF53756">
    <property type="entry name" value="UDP-Glycosyltransferase/glycogen phosphorylase"/>
    <property type="match status" value="1"/>
</dbReference>
<evidence type="ECO:0000259" key="15">
    <source>
        <dbReference type="Pfam" id="PF17039"/>
    </source>
</evidence>
<feature type="domain" description="Fucosyltransferase C-terminal" evidence="14">
    <location>
        <begin position="336"/>
        <end position="513"/>
    </location>
</feature>